<reference evidence="2" key="1">
    <citation type="submission" date="2020-11" db="EMBL/GenBank/DDBJ databases">
        <title>Isolation and identification of active actinomycetes.</title>
        <authorList>
            <person name="Sun X."/>
        </authorList>
    </citation>
    <scope>NUCLEOTIDE SEQUENCE</scope>
    <source>
        <strain evidence="2">NEAU-A11</strain>
    </source>
</reference>
<feature type="region of interest" description="Disordered" evidence="1">
    <location>
        <begin position="50"/>
        <end position="71"/>
    </location>
</feature>
<evidence type="ECO:0000256" key="1">
    <source>
        <dbReference type="SAM" id="MobiDB-lite"/>
    </source>
</evidence>
<dbReference type="RefSeq" id="WP_196415551.1">
    <property type="nucleotide sequence ID" value="NZ_JADQTO010000009.1"/>
</dbReference>
<evidence type="ECO:0000313" key="3">
    <source>
        <dbReference type="Proteomes" id="UP000598146"/>
    </source>
</evidence>
<name>A0A931G075_9ACTN</name>
<comment type="caution">
    <text evidence="2">The sequence shown here is derived from an EMBL/GenBank/DDBJ whole genome shotgun (WGS) entry which is preliminary data.</text>
</comment>
<evidence type="ECO:0000313" key="2">
    <source>
        <dbReference type="EMBL" id="MBG0563761.1"/>
    </source>
</evidence>
<gene>
    <name evidence="2" type="ORF">I4J89_20150</name>
</gene>
<organism evidence="2 3">
    <name type="scientific">Actinoplanes aureus</name>
    <dbReference type="NCBI Taxonomy" id="2792083"/>
    <lineage>
        <taxon>Bacteria</taxon>
        <taxon>Bacillati</taxon>
        <taxon>Actinomycetota</taxon>
        <taxon>Actinomycetes</taxon>
        <taxon>Micromonosporales</taxon>
        <taxon>Micromonosporaceae</taxon>
        <taxon>Actinoplanes</taxon>
    </lineage>
</organism>
<sequence length="331" mass="35417">MTETLGVPAHDAGLIVERPELTVGIVHAISRPTGLELDLLARRPLDRRDASERQADIRAGRTGPPAAPRRLLPPYDEGIDLRVGWLDQSGRAHWEFGSWSSSSGDHFEGTHGPSLRTVLALPPLFDHVPVVFAWPEIGFPETVVDLSLPDRATVERDTISIWDAPLRVGRPPDPLRHRVGGLDVDEPAIEAGRIVAAPRVLSRDGDAAVVLTRLTAVGTALSVEILSVAGEERARAAMAGDYPPSRPPPSVPDPGYLRTRGPGAAIAAVHDRDAVWVEPHTCSFGGDDRAYRATAEFVLSRPAGDVLTLLVAWPSAGLPDVCVDVPVLGFG</sequence>
<accession>A0A931G075</accession>
<protein>
    <submittedName>
        <fullName evidence="2">Uncharacterized protein</fullName>
    </submittedName>
</protein>
<dbReference type="Proteomes" id="UP000598146">
    <property type="component" value="Unassembled WGS sequence"/>
</dbReference>
<dbReference type="EMBL" id="JADQTO010000009">
    <property type="protein sequence ID" value="MBG0563761.1"/>
    <property type="molecule type" value="Genomic_DNA"/>
</dbReference>
<feature type="compositionally biased region" description="Basic and acidic residues" evidence="1">
    <location>
        <begin position="50"/>
        <end position="59"/>
    </location>
</feature>
<proteinExistence type="predicted"/>
<dbReference type="AlphaFoldDB" id="A0A931G075"/>
<keyword evidence="3" id="KW-1185">Reference proteome</keyword>